<protein>
    <recommendedName>
        <fullName evidence="1">C-type lectin domain-containing protein</fullName>
    </recommendedName>
</protein>
<dbReference type="PANTHER" id="PTHR22803">
    <property type="entry name" value="MANNOSE, PHOSPHOLIPASE, LECTIN RECEPTOR RELATED"/>
    <property type="match status" value="1"/>
</dbReference>
<dbReference type="Pfam" id="PF00059">
    <property type="entry name" value="Lectin_C"/>
    <property type="match status" value="1"/>
</dbReference>
<reference evidence="2" key="1">
    <citation type="submission" date="2018-05" db="EMBL/GenBank/DDBJ databases">
        <authorList>
            <person name="Lanie J.A."/>
            <person name="Ng W.-L."/>
            <person name="Kazmierczak K.M."/>
            <person name="Andrzejewski T.M."/>
            <person name="Davidsen T.M."/>
            <person name="Wayne K.J."/>
            <person name="Tettelin H."/>
            <person name="Glass J.I."/>
            <person name="Rusch D."/>
            <person name="Podicherti R."/>
            <person name="Tsui H.-C.T."/>
            <person name="Winkler M.E."/>
        </authorList>
    </citation>
    <scope>NUCLEOTIDE SEQUENCE</scope>
</reference>
<evidence type="ECO:0000313" key="2">
    <source>
        <dbReference type="EMBL" id="SVB02716.1"/>
    </source>
</evidence>
<dbReference type="CDD" id="cd00037">
    <property type="entry name" value="CLECT"/>
    <property type="match status" value="1"/>
</dbReference>
<organism evidence="2">
    <name type="scientific">marine metagenome</name>
    <dbReference type="NCBI Taxonomy" id="408172"/>
    <lineage>
        <taxon>unclassified sequences</taxon>
        <taxon>metagenomes</taxon>
        <taxon>ecological metagenomes</taxon>
    </lineage>
</organism>
<sequence length="571" mass="64617">MKRWLTILPLFTLSFIFALDDNVKDQDAIQQEKSMVVGNDVTVPIDINNLQRIRKTDQFKERTLEYNNVRLKKGNSLKKNFRLDGGDIDGANFSDIKKKMDRKREVDKRKKYNNIPNLQEQINRSFHMPEKSKAFREASLKRKNSLRQKYQVESKSTSTNNIFNRNIPGNLNPGQWNSRDSWWVETFDTDATPGADLAFTSDYTWNWWGWGTAAVSEGNLNLTGAADPFGEYTSWVQIDGTIDPDVEINPTNALIAARVKFSTIATQPHNDYFHFAVAIDPSFLTNLNLYTVYTSPSEGVIGSYYWAEGAYDSVSTSEVAYDQYFWQVVAVDGDTVSVWALPDTAEYIPDEPDYMFSINNVTDVVEPLETLLLVGHSSSDSSSVHIDEVYYSTLDDFDDSEFEYVGSFGESDYYLSNFDTTWYEADDMSANAGGHLVTISSEEENDFIYSLISQVDNNWIGFSDIATEGDWVWTTGEDVVFTNWDVGEPNDSNDGEDCAQMFGWGDPNNWNDKPCDEEKPFIMEVDNYIDLEFSNFTIELNGEEDAELAAGNPLVVTITFDSAAAEPNAGL</sequence>
<dbReference type="SMART" id="SM00034">
    <property type="entry name" value="CLECT"/>
    <property type="match status" value="1"/>
</dbReference>
<gene>
    <name evidence="2" type="ORF">METZ01_LOCUS155570</name>
</gene>
<feature type="non-terminal residue" evidence="2">
    <location>
        <position position="571"/>
    </location>
</feature>
<name>A0A382AMK5_9ZZZZ</name>
<dbReference type="InterPro" id="IPR016187">
    <property type="entry name" value="CTDL_fold"/>
</dbReference>
<dbReference type="SUPFAM" id="SSF56436">
    <property type="entry name" value="C-type lectin-like"/>
    <property type="match status" value="1"/>
</dbReference>
<dbReference type="EMBL" id="UINC01026019">
    <property type="protein sequence ID" value="SVB02716.1"/>
    <property type="molecule type" value="Genomic_DNA"/>
</dbReference>
<dbReference type="PROSITE" id="PS50041">
    <property type="entry name" value="C_TYPE_LECTIN_2"/>
    <property type="match status" value="1"/>
</dbReference>
<feature type="domain" description="C-type lectin" evidence="1">
    <location>
        <begin position="408"/>
        <end position="524"/>
    </location>
</feature>
<dbReference type="InterPro" id="IPR001304">
    <property type="entry name" value="C-type_lectin-like"/>
</dbReference>
<dbReference type="InterPro" id="IPR016186">
    <property type="entry name" value="C-type_lectin-like/link_sf"/>
</dbReference>
<evidence type="ECO:0000259" key="1">
    <source>
        <dbReference type="PROSITE" id="PS50041"/>
    </source>
</evidence>
<proteinExistence type="predicted"/>
<accession>A0A382AMK5</accession>
<dbReference type="InterPro" id="IPR050111">
    <property type="entry name" value="C-type_lectin/snaclec_domain"/>
</dbReference>
<dbReference type="Gene3D" id="3.10.100.10">
    <property type="entry name" value="Mannose-Binding Protein A, subunit A"/>
    <property type="match status" value="1"/>
</dbReference>
<dbReference type="AlphaFoldDB" id="A0A382AMK5"/>